<accession>A0A098TM10</accession>
<evidence type="ECO:0008006" key="4">
    <source>
        <dbReference type="Google" id="ProtNLM"/>
    </source>
</evidence>
<evidence type="ECO:0000313" key="2">
    <source>
        <dbReference type="EMBL" id="KGF73344.1"/>
    </source>
</evidence>
<reference evidence="2 3" key="1">
    <citation type="journal article" date="2014" name="Mol. Ecol.">
        <title>Evolution of Synechococcus.</title>
        <authorList>
            <person name="Dvorak P."/>
            <person name="Casamatta D."/>
            <person name="Hasler P."/>
            <person name="Poulickova A."/>
            <person name="Ondrej V."/>
            <person name="Sanges R."/>
        </authorList>
    </citation>
    <scope>NUCLEOTIDE SEQUENCE [LARGE SCALE GENOMIC DNA]</scope>
    <source>
        <strain evidence="2 3">CAUP A 1101</strain>
    </source>
</reference>
<dbReference type="AlphaFoldDB" id="A0A098TM10"/>
<dbReference type="SUPFAM" id="SSF53756">
    <property type="entry name" value="UDP-Glycosyltransferase/glycogen phosphorylase"/>
    <property type="match status" value="1"/>
</dbReference>
<name>A0A098TM10_9CYAN</name>
<evidence type="ECO:0000256" key="1">
    <source>
        <dbReference type="SAM" id="Coils"/>
    </source>
</evidence>
<proteinExistence type="predicted"/>
<evidence type="ECO:0000313" key="3">
    <source>
        <dbReference type="Proteomes" id="UP000030170"/>
    </source>
</evidence>
<comment type="caution">
    <text evidence="2">The sequence shown here is derived from an EMBL/GenBank/DDBJ whole genome shotgun (WGS) entry which is preliminary data.</text>
</comment>
<dbReference type="STRING" id="1497020.DO97_21325"/>
<keyword evidence="1" id="KW-0175">Coiled coil</keyword>
<keyword evidence="3" id="KW-1185">Reference proteome</keyword>
<dbReference type="Proteomes" id="UP000030170">
    <property type="component" value="Unassembled WGS sequence"/>
</dbReference>
<dbReference type="EMBL" id="JJML01000009">
    <property type="protein sequence ID" value="KGF73344.1"/>
    <property type="molecule type" value="Genomic_DNA"/>
</dbReference>
<sequence>MLGAGEAGQQFADIPGIHLVATDYAHADLTLWVRAIAPDLGLILSIVPETFSYTLSELAILRIPTLTTNLGSFTDRIHEGINGFRVSPDPTAVVAKLRTLSQQPQLLAQVTHHLEQTPHRSVAAMVQDYFQLLALRATTPSIVQPESDRWSLLRYFQAEVQRSQAQALDNWTHWQQTQAQLQQTQTQWQQTQAQLQEIQAQLQDTQARLNHADSQYHYALAHLRHTQAQVETAREEIHAMETSKFWKLRDAWFQVKKVLGRSTPQ</sequence>
<protein>
    <recommendedName>
        <fullName evidence="4">Glycosyl transferase family 1 domain-containing protein</fullName>
    </recommendedName>
</protein>
<dbReference type="Gene3D" id="3.40.50.2000">
    <property type="entry name" value="Glycogen Phosphorylase B"/>
    <property type="match status" value="1"/>
</dbReference>
<organism evidence="2 3">
    <name type="scientific">Neosynechococcus sphagnicola sy1</name>
    <dbReference type="NCBI Taxonomy" id="1497020"/>
    <lineage>
        <taxon>Bacteria</taxon>
        <taxon>Bacillati</taxon>
        <taxon>Cyanobacteriota</taxon>
        <taxon>Cyanophyceae</taxon>
        <taxon>Neosynechococcales</taxon>
        <taxon>Neosynechococcaceae</taxon>
        <taxon>Neosynechococcus</taxon>
    </lineage>
</organism>
<gene>
    <name evidence="2" type="ORF">DO97_21325</name>
</gene>
<feature type="coiled-coil region" evidence="1">
    <location>
        <begin position="181"/>
        <end position="243"/>
    </location>
</feature>